<dbReference type="OrthoDB" id="5037876at2"/>
<dbReference type="RefSeq" id="WP_106335498.1">
    <property type="nucleotide sequence ID" value="NZ_PVZS01000004.1"/>
</dbReference>
<keyword evidence="2" id="KW-1185">Reference proteome</keyword>
<accession>A0A2T1HWW9</accession>
<evidence type="ECO:0000313" key="1">
    <source>
        <dbReference type="EMBL" id="PSC06090.1"/>
    </source>
</evidence>
<comment type="caution">
    <text evidence="1">The sequence shown here is derived from an EMBL/GenBank/DDBJ whole genome shotgun (WGS) entry which is preliminary data.</text>
</comment>
<organism evidence="1 2">
    <name type="scientific">Alsobacter soli</name>
    <dbReference type="NCBI Taxonomy" id="2109933"/>
    <lineage>
        <taxon>Bacteria</taxon>
        <taxon>Pseudomonadati</taxon>
        <taxon>Pseudomonadota</taxon>
        <taxon>Alphaproteobacteria</taxon>
        <taxon>Hyphomicrobiales</taxon>
        <taxon>Alsobacteraceae</taxon>
        <taxon>Alsobacter</taxon>
    </lineage>
</organism>
<sequence length="280" mass="29629">MLGAASVGQARAAQAIDGWPGIPKAAWVWGEPLLRPQDFAGLCARQTIGTVFLYTSPAGAEALLGGRGPAPDVVAGLRRQGVRVFGSLGEPDWADGPARLPEHLALVGRCVRAGLLDALHLDVEPQARREWRDPGARGALAEGTMRFFAQVRANWPDAEIDAAVNPIFAATQGADGALLDGLLRSVSSVSVMAYRSRVERALAWAEPSARACARARRPWRLGVLVEPNPDEPGTSWSSAPRDDFVGGCAAMHAGAAALGPGLYRGLAFQELEALRRMLEG</sequence>
<gene>
    <name evidence="1" type="ORF">SLNSH_04595</name>
</gene>
<dbReference type="Proteomes" id="UP000239772">
    <property type="component" value="Unassembled WGS sequence"/>
</dbReference>
<dbReference type="EMBL" id="PVZS01000004">
    <property type="protein sequence ID" value="PSC06090.1"/>
    <property type="molecule type" value="Genomic_DNA"/>
</dbReference>
<name>A0A2T1HWW9_9HYPH</name>
<reference evidence="2" key="1">
    <citation type="submission" date="2018-03" db="EMBL/GenBank/DDBJ databases">
        <authorList>
            <person name="Sun L."/>
            <person name="Liu H."/>
            <person name="Chen W."/>
            <person name="Huang K."/>
            <person name="Liu W."/>
            <person name="Gao X."/>
        </authorList>
    </citation>
    <scope>NUCLEOTIDE SEQUENCE [LARGE SCALE GENOMIC DNA]</scope>
    <source>
        <strain evidence="2">SH9</strain>
    </source>
</reference>
<protein>
    <submittedName>
        <fullName evidence="1">Uncharacterized protein</fullName>
    </submittedName>
</protein>
<evidence type="ECO:0000313" key="2">
    <source>
        <dbReference type="Proteomes" id="UP000239772"/>
    </source>
</evidence>
<proteinExistence type="predicted"/>
<dbReference type="AlphaFoldDB" id="A0A2T1HWW9"/>